<comment type="caution">
    <text evidence="6">The sequence shown here is derived from an EMBL/GenBank/DDBJ whole genome shotgun (WGS) entry which is preliminary data.</text>
</comment>
<dbReference type="GO" id="GO:0000160">
    <property type="term" value="P:phosphorelay signal transduction system"/>
    <property type="evidence" value="ECO:0007669"/>
    <property type="project" value="InterPro"/>
</dbReference>
<dbReference type="InterPro" id="IPR000160">
    <property type="entry name" value="GGDEF_dom"/>
</dbReference>
<feature type="domain" description="HPt" evidence="5">
    <location>
        <begin position="1"/>
        <end position="99"/>
    </location>
</feature>
<dbReference type="PANTHER" id="PTHR45138:SF9">
    <property type="entry name" value="DIGUANYLATE CYCLASE DGCM-RELATED"/>
    <property type="match status" value="1"/>
</dbReference>
<dbReference type="Pfam" id="PF00990">
    <property type="entry name" value="GGDEF"/>
    <property type="match status" value="1"/>
</dbReference>
<feature type="domain" description="Response regulatory" evidence="3">
    <location>
        <begin position="109"/>
        <end position="225"/>
    </location>
</feature>
<dbReference type="FunFam" id="3.30.70.270:FF:000001">
    <property type="entry name" value="Diguanylate cyclase domain protein"/>
    <property type="match status" value="1"/>
</dbReference>
<dbReference type="GO" id="GO:0043709">
    <property type="term" value="P:cell adhesion involved in single-species biofilm formation"/>
    <property type="evidence" value="ECO:0007669"/>
    <property type="project" value="TreeGrafter"/>
</dbReference>
<evidence type="ECO:0000259" key="4">
    <source>
        <dbReference type="PROSITE" id="PS50887"/>
    </source>
</evidence>
<dbReference type="OrthoDB" id="9759607at2"/>
<evidence type="ECO:0000259" key="5">
    <source>
        <dbReference type="PROSITE" id="PS50894"/>
    </source>
</evidence>
<evidence type="ECO:0000256" key="2">
    <source>
        <dbReference type="PROSITE-ProRule" id="PRU00169"/>
    </source>
</evidence>
<evidence type="ECO:0000259" key="3">
    <source>
        <dbReference type="PROSITE" id="PS50110"/>
    </source>
</evidence>
<dbReference type="InterPro" id="IPR008207">
    <property type="entry name" value="Sig_transdc_His_kin_Hpt_dom"/>
</dbReference>
<dbReference type="CDD" id="cd01949">
    <property type="entry name" value="GGDEF"/>
    <property type="match status" value="1"/>
</dbReference>
<sequence length="540" mass="61686">MEKYKVKLLGNIRTKLKTWFEEAEAIEKEDLYKFLHSLAGTAPTIGYLEIGEIAGRLLMELEQSKTGVWSRESIQVFLSPLLAAAYEADSSGRLDLTAEKEPADGEKDLIMLIDDDPALIMFLKEELEKNQFAVMAFTSPQKALKALFDLDPCCVIMDVHMKGKSGLEILEEFKQYIHFRFIPSIMISVDNSKETRMRSYELDADDFIQKPFEIDEFILRVRRLVKRKKQLRELIMLDELTKVYTRKHLKPAFERVSSQMEREQLPFSAAMIDLDHFKSINDRYGHLTGDHVLSQFAEVLKNNLRTGDLPFRYGGEEFFVLFPRTDHHTAKHVLDRLLEQFEQEVFSSAGETLTVSFSAGISDASACRGFEHTVKAADHALYEAKRMGRARVILAKGNEDVEPVKKAVRFAIVDDDPIIRSVLQDYLRNSSLNSEVSLTVETYKNGAAFLSSGWHLKMPELPSFIILDGVMPELDGVEVLKSIRSLDDQERFTIVMLTGRTSEEDMAEALRLGADDYLTKPFKLKEMESRLLRLIKKVSS</sequence>
<dbReference type="GO" id="GO:0052621">
    <property type="term" value="F:diguanylate cyclase activity"/>
    <property type="evidence" value="ECO:0007669"/>
    <property type="project" value="TreeGrafter"/>
</dbReference>
<dbReference type="PANTHER" id="PTHR45138">
    <property type="entry name" value="REGULATORY COMPONENTS OF SENSORY TRANSDUCTION SYSTEM"/>
    <property type="match status" value="1"/>
</dbReference>
<feature type="domain" description="GGDEF" evidence="4">
    <location>
        <begin position="265"/>
        <end position="397"/>
    </location>
</feature>
<protein>
    <submittedName>
        <fullName evidence="6">Diguanylate cyclase</fullName>
    </submittedName>
</protein>
<feature type="modified residue" description="4-aspartylphosphate" evidence="2">
    <location>
        <position position="468"/>
    </location>
</feature>
<dbReference type="SMART" id="SM00448">
    <property type="entry name" value="REC"/>
    <property type="match status" value="2"/>
</dbReference>
<organism evidence="6 7">
    <name type="scientific">Metabacillus mangrovi</name>
    <dbReference type="NCBI Taxonomy" id="1491830"/>
    <lineage>
        <taxon>Bacteria</taxon>
        <taxon>Bacillati</taxon>
        <taxon>Bacillota</taxon>
        <taxon>Bacilli</taxon>
        <taxon>Bacillales</taxon>
        <taxon>Bacillaceae</taxon>
        <taxon>Metabacillus</taxon>
    </lineage>
</organism>
<dbReference type="Gene3D" id="3.30.70.270">
    <property type="match status" value="1"/>
</dbReference>
<dbReference type="InterPro" id="IPR011006">
    <property type="entry name" value="CheY-like_superfamily"/>
</dbReference>
<dbReference type="GO" id="GO:0005886">
    <property type="term" value="C:plasma membrane"/>
    <property type="evidence" value="ECO:0007669"/>
    <property type="project" value="TreeGrafter"/>
</dbReference>
<dbReference type="SMART" id="SM00267">
    <property type="entry name" value="GGDEF"/>
    <property type="match status" value="1"/>
</dbReference>
<dbReference type="GO" id="GO:1902201">
    <property type="term" value="P:negative regulation of bacterial-type flagellum-dependent cell motility"/>
    <property type="evidence" value="ECO:0007669"/>
    <property type="project" value="TreeGrafter"/>
</dbReference>
<gene>
    <name evidence="6" type="ORF">GKZ89_19870</name>
</gene>
<dbReference type="InterPro" id="IPR050469">
    <property type="entry name" value="Diguanylate_Cyclase"/>
</dbReference>
<evidence type="ECO:0000313" key="7">
    <source>
        <dbReference type="Proteomes" id="UP000434639"/>
    </source>
</evidence>
<dbReference type="Pfam" id="PF00072">
    <property type="entry name" value="Response_reg"/>
    <property type="match status" value="2"/>
</dbReference>
<dbReference type="PROSITE" id="PS50887">
    <property type="entry name" value="GGDEF"/>
    <property type="match status" value="1"/>
</dbReference>
<proteinExistence type="predicted"/>
<feature type="modified residue" description="Phosphohistidine" evidence="1">
    <location>
        <position position="36"/>
    </location>
</feature>
<dbReference type="EMBL" id="WMIB01000035">
    <property type="protein sequence ID" value="MTH55656.1"/>
    <property type="molecule type" value="Genomic_DNA"/>
</dbReference>
<feature type="domain" description="Response regulatory" evidence="3">
    <location>
        <begin position="409"/>
        <end position="535"/>
    </location>
</feature>
<keyword evidence="2" id="KW-0597">Phosphoprotein</keyword>
<dbReference type="CDD" id="cd17574">
    <property type="entry name" value="REC_OmpR"/>
    <property type="match status" value="1"/>
</dbReference>
<keyword evidence="7" id="KW-1185">Reference proteome</keyword>
<name>A0A7X2SB88_9BACI</name>
<dbReference type="Gene3D" id="3.40.50.2300">
    <property type="match status" value="2"/>
</dbReference>
<dbReference type="NCBIfam" id="TIGR00254">
    <property type="entry name" value="GGDEF"/>
    <property type="match status" value="1"/>
</dbReference>
<evidence type="ECO:0000313" key="6">
    <source>
        <dbReference type="EMBL" id="MTH55656.1"/>
    </source>
</evidence>
<dbReference type="PROSITE" id="PS50110">
    <property type="entry name" value="RESPONSE_REGULATORY"/>
    <property type="match status" value="2"/>
</dbReference>
<dbReference type="InterPro" id="IPR043128">
    <property type="entry name" value="Rev_trsase/Diguanyl_cyclase"/>
</dbReference>
<dbReference type="InterPro" id="IPR001789">
    <property type="entry name" value="Sig_transdc_resp-reg_receiver"/>
</dbReference>
<dbReference type="SUPFAM" id="SSF52172">
    <property type="entry name" value="CheY-like"/>
    <property type="match status" value="2"/>
</dbReference>
<feature type="modified residue" description="4-aspartylphosphate" evidence="2">
    <location>
        <position position="158"/>
    </location>
</feature>
<dbReference type="RefSeq" id="WP_155114153.1">
    <property type="nucleotide sequence ID" value="NZ_WMIB01000035.1"/>
</dbReference>
<evidence type="ECO:0000256" key="1">
    <source>
        <dbReference type="PROSITE-ProRule" id="PRU00110"/>
    </source>
</evidence>
<dbReference type="InterPro" id="IPR029787">
    <property type="entry name" value="Nucleotide_cyclase"/>
</dbReference>
<dbReference type="PROSITE" id="PS50894">
    <property type="entry name" value="HPT"/>
    <property type="match status" value="1"/>
</dbReference>
<dbReference type="AlphaFoldDB" id="A0A7X2SB88"/>
<accession>A0A7X2SB88</accession>
<reference evidence="6 7" key="1">
    <citation type="journal article" date="2017" name="Int. J. Syst. Evol. Microbiol.">
        <title>Bacillus mangrovi sp. nov., isolated from a sediment sample from a mangrove forest.</title>
        <authorList>
            <person name="Gupta V."/>
            <person name="Singh P.K."/>
            <person name="Korpole S."/>
            <person name="Tanuku N.R.S."/>
            <person name="Pinnaka A.K."/>
        </authorList>
    </citation>
    <scope>NUCLEOTIDE SEQUENCE [LARGE SCALE GENOMIC DNA]</scope>
    <source>
        <strain evidence="6 7">KCTC 33872</strain>
    </source>
</reference>
<dbReference type="SUPFAM" id="SSF55073">
    <property type="entry name" value="Nucleotide cyclase"/>
    <property type="match status" value="1"/>
</dbReference>
<dbReference type="Proteomes" id="UP000434639">
    <property type="component" value="Unassembled WGS sequence"/>
</dbReference>